<reference evidence="1" key="1">
    <citation type="journal article" date="2023" name="Science">
        <title>Genome structures resolve the early diversification of teleost fishes.</title>
        <authorList>
            <person name="Parey E."/>
            <person name="Louis A."/>
            <person name="Montfort J."/>
            <person name="Bouchez O."/>
            <person name="Roques C."/>
            <person name="Iampietro C."/>
            <person name="Lluch J."/>
            <person name="Castinel A."/>
            <person name="Donnadieu C."/>
            <person name="Desvignes T."/>
            <person name="Floi Bucao C."/>
            <person name="Jouanno E."/>
            <person name="Wen M."/>
            <person name="Mejri S."/>
            <person name="Dirks R."/>
            <person name="Jansen H."/>
            <person name="Henkel C."/>
            <person name="Chen W.J."/>
            <person name="Zahm M."/>
            <person name="Cabau C."/>
            <person name="Klopp C."/>
            <person name="Thompson A.W."/>
            <person name="Robinson-Rechavi M."/>
            <person name="Braasch I."/>
            <person name="Lecointre G."/>
            <person name="Bobe J."/>
            <person name="Postlethwait J.H."/>
            <person name="Berthelot C."/>
            <person name="Roest Crollius H."/>
            <person name="Guiguen Y."/>
        </authorList>
    </citation>
    <scope>NUCLEOTIDE SEQUENCE</scope>
    <source>
        <strain evidence="1">NC1722</strain>
    </source>
</reference>
<proteinExistence type="predicted"/>
<dbReference type="EMBL" id="JAINUG010000001">
    <property type="protein sequence ID" value="KAJ8418945.1"/>
    <property type="molecule type" value="Genomic_DNA"/>
</dbReference>
<dbReference type="InterPro" id="IPR036514">
    <property type="entry name" value="SGNH_hydro_sf"/>
</dbReference>
<evidence type="ECO:0000313" key="2">
    <source>
        <dbReference type="Proteomes" id="UP001221898"/>
    </source>
</evidence>
<organism evidence="1 2">
    <name type="scientific">Aldrovandia affinis</name>
    <dbReference type="NCBI Taxonomy" id="143900"/>
    <lineage>
        <taxon>Eukaryota</taxon>
        <taxon>Metazoa</taxon>
        <taxon>Chordata</taxon>
        <taxon>Craniata</taxon>
        <taxon>Vertebrata</taxon>
        <taxon>Euteleostomi</taxon>
        <taxon>Actinopterygii</taxon>
        <taxon>Neopterygii</taxon>
        <taxon>Teleostei</taxon>
        <taxon>Notacanthiformes</taxon>
        <taxon>Halosauridae</taxon>
        <taxon>Aldrovandia</taxon>
    </lineage>
</organism>
<dbReference type="SUPFAM" id="SSF52266">
    <property type="entry name" value="SGNH hydrolase"/>
    <property type="match status" value="1"/>
</dbReference>
<dbReference type="Proteomes" id="UP001221898">
    <property type="component" value="Unassembled WGS sequence"/>
</dbReference>
<accession>A0AAD7TDM0</accession>
<name>A0AAD7TDM0_9TELE</name>
<evidence type="ECO:0000313" key="1">
    <source>
        <dbReference type="EMBL" id="KAJ8418945.1"/>
    </source>
</evidence>
<sequence>MFLGWRVSAVRCMNTERDTLWSPACVIIHTGTNDLRALQQHTAMAVRKVAVRATQEFPESRVVISTLLPRVDTPPHLIATVNVEIAKGCATLPSMHLAHHPTLGPWHLHDTVDLNKIGVMIVAMPLKDIALGCKHPAMLQSWPSQPLHGPSRSP</sequence>
<protein>
    <submittedName>
        <fullName evidence="1">Uncharacterized protein</fullName>
    </submittedName>
</protein>
<dbReference type="AlphaFoldDB" id="A0AAD7TDM0"/>
<gene>
    <name evidence="1" type="ORF">AAFF_G00004440</name>
</gene>
<dbReference type="Gene3D" id="3.40.50.1110">
    <property type="entry name" value="SGNH hydrolase"/>
    <property type="match status" value="1"/>
</dbReference>
<keyword evidence="2" id="KW-1185">Reference proteome</keyword>
<comment type="caution">
    <text evidence="1">The sequence shown here is derived from an EMBL/GenBank/DDBJ whole genome shotgun (WGS) entry which is preliminary data.</text>
</comment>